<sequence length="197" mass="22972">MLRRYFRGVHYTFVQPMRVIRDDHAGLLLWTPAGSEFAVLRDAAGNSQHELPINEMRSPRLVRKTWEDNDILVLRPYDGWHSIWWFFERGDFVGWYVNLETPCARHENAIDLTDLVLDVWVRPDRTWEWKDEDEMAARIGNPAYFDAEQAAVVRAEGERLIRLAEAGAFPFDGTHVDFRPDPTWPVPVLPEDLGRPS</sequence>
<dbReference type="EMBL" id="BOMM01000079">
    <property type="protein sequence ID" value="GIE16196.1"/>
    <property type="molecule type" value="Genomic_DNA"/>
</dbReference>
<gene>
    <name evidence="3" type="ORF">Afe05nite_80360</name>
</gene>
<dbReference type="PANTHER" id="PTHR39159">
    <property type="match status" value="1"/>
</dbReference>
<evidence type="ECO:0000259" key="2">
    <source>
        <dbReference type="Pfam" id="PF04167"/>
    </source>
</evidence>
<name>A0A919J7C5_9ACTN</name>
<dbReference type="InterPro" id="IPR007295">
    <property type="entry name" value="DUF402"/>
</dbReference>
<dbReference type="Pfam" id="PF04167">
    <property type="entry name" value="DUF402"/>
    <property type="match status" value="1"/>
</dbReference>
<keyword evidence="1" id="KW-0378">Hydrolase</keyword>
<dbReference type="GO" id="GO:0016787">
    <property type="term" value="F:hydrolase activity"/>
    <property type="evidence" value="ECO:0007669"/>
    <property type="project" value="UniProtKB-KW"/>
</dbReference>
<protein>
    <recommendedName>
        <fullName evidence="2">DUF402 domain-containing protein</fullName>
    </recommendedName>
</protein>
<evidence type="ECO:0000313" key="4">
    <source>
        <dbReference type="Proteomes" id="UP000598174"/>
    </source>
</evidence>
<dbReference type="PANTHER" id="PTHR39159:SF1">
    <property type="entry name" value="UPF0374 PROTEIN YGAC"/>
    <property type="match status" value="1"/>
</dbReference>
<reference evidence="3" key="1">
    <citation type="submission" date="2021-01" db="EMBL/GenBank/DDBJ databases">
        <title>Whole genome shotgun sequence of Actinoplanes ferrugineus NBRC 15555.</title>
        <authorList>
            <person name="Komaki H."/>
            <person name="Tamura T."/>
        </authorList>
    </citation>
    <scope>NUCLEOTIDE SEQUENCE</scope>
    <source>
        <strain evidence="3">NBRC 15555</strain>
    </source>
</reference>
<proteinExistence type="predicted"/>
<dbReference type="Proteomes" id="UP000598174">
    <property type="component" value="Unassembled WGS sequence"/>
</dbReference>
<evidence type="ECO:0000313" key="3">
    <source>
        <dbReference type="EMBL" id="GIE16196.1"/>
    </source>
</evidence>
<comment type="caution">
    <text evidence="3">The sequence shown here is derived from an EMBL/GenBank/DDBJ whole genome shotgun (WGS) entry which is preliminary data.</text>
</comment>
<evidence type="ECO:0000256" key="1">
    <source>
        <dbReference type="ARBA" id="ARBA00022801"/>
    </source>
</evidence>
<dbReference type="InterPro" id="IPR035930">
    <property type="entry name" value="FomD-like_sf"/>
</dbReference>
<dbReference type="AlphaFoldDB" id="A0A919J7C5"/>
<dbReference type="InterPro" id="IPR050212">
    <property type="entry name" value="Ntdp-like"/>
</dbReference>
<dbReference type="Gene3D" id="2.40.380.10">
    <property type="entry name" value="FomD-like"/>
    <property type="match status" value="1"/>
</dbReference>
<accession>A0A919J7C5</accession>
<keyword evidence="4" id="KW-1185">Reference proteome</keyword>
<organism evidence="3 4">
    <name type="scientific">Paractinoplanes ferrugineus</name>
    <dbReference type="NCBI Taxonomy" id="113564"/>
    <lineage>
        <taxon>Bacteria</taxon>
        <taxon>Bacillati</taxon>
        <taxon>Actinomycetota</taxon>
        <taxon>Actinomycetes</taxon>
        <taxon>Micromonosporales</taxon>
        <taxon>Micromonosporaceae</taxon>
        <taxon>Paractinoplanes</taxon>
    </lineage>
</organism>
<dbReference type="SUPFAM" id="SSF159234">
    <property type="entry name" value="FomD-like"/>
    <property type="match status" value="1"/>
</dbReference>
<feature type="domain" description="DUF402" evidence="2">
    <location>
        <begin position="49"/>
        <end position="168"/>
    </location>
</feature>